<evidence type="ECO:0008006" key="3">
    <source>
        <dbReference type="Google" id="ProtNLM"/>
    </source>
</evidence>
<dbReference type="Gene3D" id="2.40.160.50">
    <property type="entry name" value="membrane protein fhac: a member of the omp85/tpsb transporter family"/>
    <property type="match status" value="1"/>
</dbReference>
<keyword evidence="2" id="KW-1185">Reference proteome</keyword>
<dbReference type="Proteomes" id="UP001379533">
    <property type="component" value="Chromosome"/>
</dbReference>
<protein>
    <recommendedName>
        <fullName evidence="3">Bacterial surface antigen (D15) domain-containing protein</fullName>
    </recommendedName>
</protein>
<accession>A0ABZ2KMQ9</accession>
<proteinExistence type="predicted"/>
<evidence type="ECO:0000313" key="1">
    <source>
        <dbReference type="EMBL" id="WXA99963.1"/>
    </source>
</evidence>
<name>A0ABZ2KMQ9_9BACT</name>
<reference evidence="1 2" key="1">
    <citation type="submission" date="2021-12" db="EMBL/GenBank/DDBJ databases">
        <title>Discovery of the Pendulisporaceae a myxobacterial family with distinct sporulation behavior and unique specialized metabolism.</title>
        <authorList>
            <person name="Garcia R."/>
            <person name="Popoff A."/>
            <person name="Bader C.D."/>
            <person name="Loehr J."/>
            <person name="Walesch S."/>
            <person name="Walt C."/>
            <person name="Boldt J."/>
            <person name="Bunk B."/>
            <person name="Haeckl F.J.F.P.J."/>
            <person name="Gunesch A.P."/>
            <person name="Birkelbach J."/>
            <person name="Nuebel U."/>
            <person name="Pietschmann T."/>
            <person name="Bach T."/>
            <person name="Mueller R."/>
        </authorList>
    </citation>
    <scope>NUCLEOTIDE SEQUENCE [LARGE SCALE GENOMIC DNA]</scope>
    <source>
        <strain evidence="1 2">MSr12523</strain>
    </source>
</reference>
<evidence type="ECO:0000313" key="2">
    <source>
        <dbReference type="Proteomes" id="UP001379533"/>
    </source>
</evidence>
<sequence length="618" mass="69402">MPALPRLAFALSALAFSGFFLLSRVSRADTYSKYEQQTIDGVLEEMAAKSPSGHAYQVDAAPEGKTIERIDIARIDVFEKRDPVPLFLNVFHTLTKEPVIAREVLVREGQPYRQDLADETQRNLRRLPQLSLVIVVPLKGSSPDRVRLLVITKDVWSLRMGFDIGLSSSGLESLLLEPTESNLAGTQQLVLGRFTYRPNSFSLGTAYRVPRVQGLWLALNTDANVIVNRERGKPEGSYGIVSASRPLYSKYTEWAWNSQIAWRDEVLRRYVGVKVARFNARDTPEQDDIPFQYRGRRYTSTHSITRSFGLEIKNDFTVGAEVNLRKYETAFDADLPDGAPRPVFSPVAVAEFERRAMPRSDTRVGPFLQWHGYTNRFHRVLDFESLSLQEDYRLGHDLYLRVYPVSGGLGSSRSFLGVYAAAQYTIPWGDGLVRGSVEATNEFESDRISDASVEVDLRISTPHFGFGRLVFDTAVLDRYRNYLNRNTFLGGDTRLRGFPSSFFIGKDVFVSNVEFRTRPIAIFSVQLAGALFYDVGNTFDGFDNMDLHQSAGAGFRVLFPQVDRIVFRGDFGFPLDRPLPAGVQPVTFYFTFQQAFGLPGVGTLPGQGTASTWGMLGQ</sequence>
<dbReference type="EMBL" id="CP089982">
    <property type="protein sequence ID" value="WXA99963.1"/>
    <property type="molecule type" value="Genomic_DNA"/>
</dbReference>
<dbReference type="Gene3D" id="3.10.20.310">
    <property type="entry name" value="membrane protein fhac"/>
    <property type="match status" value="1"/>
</dbReference>
<organism evidence="1 2">
    <name type="scientific">Pendulispora brunnea</name>
    <dbReference type="NCBI Taxonomy" id="2905690"/>
    <lineage>
        <taxon>Bacteria</taxon>
        <taxon>Pseudomonadati</taxon>
        <taxon>Myxococcota</taxon>
        <taxon>Myxococcia</taxon>
        <taxon>Myxococcales</taxon>
        <taxon>Sorangiineae</taxon>
        <taxon>Pendulisporaceae</taxon>
        <taxon>Pendulispora</taxon>
    </lineage>
</organism>
<dbReference type="RefSeq" id="WP_394850605.1">
    <property type="nucleotide sequence ID" value="NZ_CP089982.1"/>
</dbReference>
<gene>
    <name evidence="1" type="ORF">LZC95_24500</name>
</gene>